<protein>
    <submittedName>
        <fullName evidence="2">DNA-binding protein</fullName>
    </submittedName>
</protein>
<dbReference type="RefSeq" id="WP_146891940.1">
    <property type="nucleotide sequence ID" value="NZ_BJXB01000057.1"/>
</dbReference>
<sequence length="227" mass="24547">MARKPAPNPAHHTAFVALQSLLDGLTATLGSQTEVVLHDFSDPDHSIRAISGEITKRKVGSPVSPNVLSIMQEGRDAQMRLNVVNRTAEGRVVKTSTIPLRDDQGEVFGAVCINMDVTELRLAAALLTELGGGELVSTQSFPLEVSETVHSVLDEEERRLGVSLNRLSRAEKQKLCGTLDRRGVFQLQKAIPIVAKRLGLSRASIYSYLSGLRQSETGDHDLTGPGT</sequence>
<dbReference type="Pfam" id="PF13309">
    <property type="entry name" value="HTH_22"/>
    <property type="match status" value="1"/>
</dbReference>
<evidence type="ECO:0000313" key="2">
    <source>
        <dbReference type="EMBL" id="GEM50092.1"/>
    </source>
</evidence>
<reference evidence="2 3" key="1">
    <citation type="submission" date="2019-07" db="EMBL/GenBank/DDBJ databases">
        <title>Whole genome shotgun sequence of Deinococcus cellulosilyticus NBRC 106333.</title>
        <authorList>
            <person name="Hosoyama A."/>
            <person name="Uohara A."/>
            <person name="Ohji S."/>
            <person name="Ichikawa N."/>
        </authorList>
    </citation>
    <scope>NUCLEOTIDE SEQUENCE [LARGE SCALE GENOMIC DNA]</scope>
    <source>
        <strain evidence="2 3">NBRC 106333</strain>
    </source>
</reference>
<dbReference type="InterPro" id="IPR000700">
    <property type="entry name" value="PAS-assoc_C"/>
</dbReference>
<dbReference type="EMBL" id="BJXB01000057">
    <property type="protein sequence ID" value="GEM50092.1"/>
    <property type="molecule type" value="Genomic_DNA"/>
</dbReference>
<accession>A0A511NBB4</accession>
<name>A0A511NBB4_DEIC1</name>
<dbReference type="Gene3D" id="3.30.450.20">
    <property type="entry name" value="PAS domain"/>
    <property type="match status" value="1"/>
</dbReference>
<dbReference type="PANTHER" id="PTHR35568:SF1">
    <property type="entry name" value="TRANSCRIPTIONAL REGULATOR DAUR"/>
    <property type="match status" value="1"/>
</dbReference>
<dbReference type="InterPro" id="IPR039445">
    <property type="entry name" value="DauR-like_HTH"/>
</dbReference>
<dbReference type="PANTHER" id="PTHR35568">
    <property type="entry name" value="TRANSCRIPTIONAL REGULATOR DAUR"/>
    <property type="match status" value="1"/>
</dbReference>
<evidence type="ECO:0000313" key="3">
    <source>
        <dbReference type="Proteomes" id="UP000321306"/>
    </source>
</evidence>
<evidence type="ECO:0000259" key="1">
    <source>
        <dbReference type="PROSITE" id="PS50113"/>
    </source>
</evidence>
<dbReference type="AlphaFoldDB" id="A0A511NBB4"/>
<feature type="domain" description="PAC" evidence="1">
    <location>
        <begin position="75"/>
        <end position="129"/>
    </location>
</feature>
<dbReference type="SUPFAM" id="SSF55785">
    <property type="entry name" value="PYP-like sensor domain (PAS domain)"/>
    <property type="match status" value="1"/>
</dbReference>
<dbReference type="PROSITE" id="PS50113">
    <property type="entry name" value="PAC"/>
    <property type="match status" value="1"/>
</dbReference>
<dbReference type="InterPro" id="IPR035965">
    <property type="entry name" value="PAS-like_dom_sf"/>
</dbReference>
<dbReference type="InterPro" id="IPR013559">
    <property type="entry name" value="YheO"/>
</dbReference>
<dbReference type="OrthoDB" id="9796595at2"/>
<comment type="caution">
    <text evidence="2">The sequence shown here is derived from an EMBL/GenBank/DDBJ whole genome shotgun (WGS) entry which is preliminary data.</text>
</comment>
<keyword evidence="2" id="KW-0238">DNA-binding</keyword>
<keyword evidence="3" id="KW-1185">Reference proteome</keyword>
<dbReference type="GO" id="GO:0003677">
    <property type="term" value="F:DNA binding"/>
    <property type="evidence" value="ECO:0007669"/>
    <property type="project" value="UniProtKB-KW"/>
</dbReference>
<dbReference type="InterPro" id="IPR039446">
    <property type="entry name" value="DauR-like"/>
</dbReference>
<organism evidence="2 3">
    <name type="scientific">Deinococcus cellulosilyticus (strain DSM 18568 / NBRC 106333 / KACC 11606 / 5516J-15)</name>
    <dbReference type="NCBI Taxonomy" id="1223518"/>
    <lineage>
        <taxon>Bacteria</taxon>
        <taxon>Thermotogati</taxon>
        <taxon>Deinococcota</taxon>
        <taxon>Deinococci</taxon>
        <taxon>Deinococcales</taxon>
        <taxon>Deinococcaceae</taxon>
        <taxon>Deinococcus</taxon>
    </lineage>
</organism>
<dbReference type="Pfam" id="PF08348">
    <property type="entry name" value="PAS_6"/>
    <property type="match status" value="1"/>
</dbReference>
<proteinExistence type="predicted"/>
<gene>
    <name evidence="2" type="ORF">DC3_57270</name>
</gene>
<dbReference type="Proteomes" id="UP000321306">
    <property type="component" value="Unassembled WGS sequence"/>
</dbReference>